<accession>A0ABT2JFL2</accession>
<feature type="domain" description="Outer membrane channel protein CpnT-like N-terminal" evidence="2">
    <location>
        <begin position="3"/>
        <end position="141"/>
    </location>
</feature>
<dbReference type="Proteomes" id="UP001156441">
    <property type="component" value="Unassembled WGS sequence"/>
</dbReference>
<evidence type="ECO:0000313" key="4">
    <source>
        <dbReference type="Proteomes" id="UP001156441"/>
    </source>
</evidence>
<evidence type="ECO:0000313" key="3">
    <source>
        <dbReference type="EMBL" id="MCT2586648.1"/>
    </source>
</evidence>
<sequence>MAVAEPPSDFGFWPKVRALSGWPDTDETSLGAMSAAWAGGAGGLEQAASVNFDGVQNSWDDAVGRSFASEMRGISGTVDGHAQDMRQLETYTDDAEAVVLQTKVEINDVIRSMAPTYGAMEFLPPGIRQAVQPAWIVAAARIVIKLIERAARWLSRGPKVKDRAPRPPATPTAPRLTPKQLDDAITYAKRPAKLDHVFVPKHKLDAFVQQSGGREAAMERIMRSLDPPPGPGIFEVQRDIGGHLITIRGFVVDGVPKIGTAFIP</sequence>
<evidence type="ECO:0000259" key="2">
    <source>
        <dbReference type="Pfam" id="PF25547"/>
    </source>
</evidence>
<keyword evidence="4" id="KW-1185">Reference proteome</keyword>
<organism evidence="3 4">
    <name type="scientific">Actinophytocola gossypii</name>
    <dbReference type="NCBI Taxonomy" id="2812003"/>
    <lineage>
        <taxon>Bacteria</taxon>
        <taxon>Bacillati</taxon>
        <taxon>Actinomycetota</taxon>
        <taxon>Actinomycetes</taxon>
        <taxon>Pseudonocardiales</taxon>
        <taxon>Pseudonocardiaceae</taxon>
    </lineage>
</organism>
<dbReference type="InterPro" id="IPR057746">
    <property type="entry name" value="CpnT-like_N"/>
</dbReference>
<dbReference type="EMBL" id="JAFFZE010000020">
    <property type="protein sequence ID" value="MCT2586648.1"/>
    <property type="molecule type" value="Genomic_DNA"/>
</dbReference>
<dbReference type="RefSeq" id="WP_260194497.1">
    <property type="nucleotide sequence ID" value="NZ_JAFFZE010000020.1"/>
</dbReference>
<evidence type="ECO:0000256" key="1">
    <source>
        <dbReference type="SAM" id="MobiDB-lite"/>
    </source>
</evidence>
<proteinExistence type="predicted"/>
<name>A0ABT2JFL2_9PSEU</name>
<reference evidence="3 4" key="1">
    <citation type="submission" date="2021-02" db="EMBL/GenBank/DDBJ databases">
        <title>Actinophytocola xerophila sp. nov., isolated from soil of cotton cropping field.</title>
        <authorList>
            <person name="Huang R."/>
            <person name="Chen X."/>
            <person name="Ge X."/>
            <person name="Liu W."/>
        </authorList>
    </citation>
    <scope>NUCLEOTIDE SEQUENCE [LARGE SCALE GENOMIC DNA]</scope>
    <source>
        <strain evidence="3 4">S1-96</strain>
    </source>
</reference>
<comment type="caution">
    <text evidence="3">The sequence shown here is derived from an EMBL/GenBank/DDBJ whole genome shotgun (WGS) entry which is preliminary data.</text>
</comment>
<protein>
    <recommendedName>
        <fullName evidence="2">Outer membrane channel protein CpnT-like N-terminal domain-containing protein</fullName>
    </recommendedName>
</protein>
<feature type="region of interest" description="Disordered" evidence="1">
    <location>
        <begin position="157"/>
        <end position="178"/>
    </location>
</feature>
<dbReference type="Pfam" id="PF25547">
    <property type="entry name" value="WXG100_2"/>
    <property type="match status" value="1"/>
</dbReference>
<gene>
    <name evidence="3" type="ORF">JT362_26350</name>
</gene>